<evidence type="ECO:0000259" key="4">
    <source>
        <dbReference type="PROSITE" id="PS50109"/>
    </source>
</evidence>
<dbReference type="RefSeq" id="WP_236986692.1">
    <property type="nucleotide sequence ID" value="NZ_AP023086.1"/>
</dbReference>
<dbReference type="InterPro" id="IPR005467">
    <property type="entry name" value="His_kinase_dom"/>
</dbReference>
<sequence>MISAHLHPQEAQRLKALQHYEVLDTEAEEAFDDLTLLASRICDTPISLVSLIDVERQWFKSRHGLDATQTERSIAFCSHAILQDGVFEIPDASQDERFADNPLVTGAPDIRFYAGAPLVTPDGCPIGTLCVIDQIPHHLTAEQRSALRTLSKQVVSQLELRIRNRHLERMHKEQERIFSLVAHDLRTPFNSILGLSKTLANRTENLSPQRIAQSAHNILSSSLSAYHLLEELLQWSQAQINSPNNKADILDVSPLIHENIASANDIFQLKELKLHLDIPPSAQVLASAPMVKAIVRNLLSNAAKYCPTGGNIWISATAVPNAHHQTIISVANNGDEIAPELRKNLFKQAVASRPNAQGEQGAGIGLMLCSQYIFEHGGDIWIDEAFNDGTKICFSLPASKLHCSNPLT</sequence>
<evidence type="ECO:0000256" key="1">
    <source>
        <dbReference type="ARBA" id="ARBA00000085"/>
    </source>
</evidence>
<dbReference type="InterPro" id="IPR036097">
    <property type="entry name" value="HisK_dim/P_sf"/>
</dbReference>
<evidence type="ECO:0000313" key="6">
    <source>
        <dbReference type="Proteomes" id="UP001320119"/>
    </source>
</evidence>
<dbReference type="GO" id="GO:0000155">
    <property type="term" value="F:phosphorelay sensor kinase activity"/>
    <property type="evidence" value="ECO:0007669"/>
    <property type="project" value="InterPro"/>
</dbReference>
<protein>
    <recommendedName>
        <fullName evidence="2">histidine kinase</fullName>
        <ecNumber evidence="2">2.7.13.3</ecNumber>
    </recommendedName>
</protein>
<dbReference type="InterPro" id="IPR036890">
    <property type="entry name" value="HATPase_C_sf"/>
</dbReference>
<dbReference type="PANTHER" id="PTHR43102:SF2">
    <property type="entry name" value="GAF DOMAIN-CONTAINING PROTEIN"/>
    <property type="match status" value="1"/>
</dbReference>
<evidence type="ECO:0000313" key="5">
    <source>
        <dbReference type="EMBL" id="BCD97218.1"/>
    </source>
</evidence>
<dbReference type="InterPro" id="IPR003661">
    <property type="entry name" value="HisK_dim/P_dom"/>
</dbReference>
<dbReference type="InterPro" id="IPR029016">
    <property type="entry name" value="GAF-like_dom_sf"/>
</dbReference>
<dbReference type="Gene3D" id="1.10.287.130">
    <property type="match status" value="1"/>
</dbReference>
<comment type="catalytic activity">
    <reaction evidence="1">
        <text>ATP + protein L-histidine = ADP + protein N-phospho-L-histidine.</text>
        <dbReference type="EC" id="2.7.13.3"/>
    </reaction>
</comment>
<keyword evidence="6" id="KW-1185">Reference proteome</keyword>
<dbReference type="AlphaFoldDB" id="A0AAN2BJP6"/>
<dbReference type="CDD" id="cd00082">
    <property type="entry name" value="HisKA"/>
    <property type="match status" value="1"/>
</dbReference>
<name>A0AAN2BJP6_9GAMM</name>
<dbReference type="PRINTS" id="PR00344">
    <property type="entry name" value="BCTRLSENSOR"/>
</dbReference>
<accession>A0AAN2BJP6</accession>
<dbReference type="PANTHER" id="PTHR43102">
    <property type="entry name" value="SLR1143 PROTEIN"/>
    <property type="match status" value="1"/>
</dbReference>
<keyword evidence="3" id="KW-0597">Phosphoprotein</keyword>
<evidence type="ECO:0000256" key="2">
    <source>
        <dbReference type="ARBA" id="ARBA00012438"/>
    </source>
</evidence>
<dbReference type="Pfam" id="PF02518">
    <property type="entry name" value="HATPase_c"/>
    <property type="match status" value="1"/>
</dbReference>
<evidence type="ECO:0000256" key="3">
    <source>
        <dbReference type="ARBA" id="ARBA00022553"/>
    </source>
</evidence>
<dbReference type="PROSITE" id="PS50109">
    <property type="entry name" value="HIS_KIN"/>
    <property type="match status" value="1"/>
</dbReference>
<reference evidence="5 6" key="1">
    <citation type="journal article" date="2022" name="IScience">
        <title>An ultrasensitive nanofiber-based assay for enzymatic hydrolysis and deep-sea microbial degradation of cellulose.</title>
        <authorList>
            <person name="Tsudome M."/>
            <person name="Tachioka M."/>
            <person name="Miyazaki M."/>
            <person name="Uchimura K."/>
            <person name="Tsuda M."/>
            <person name="Takaki Y."/>
            <person name="Deguchi S."/>
        </authorList>
    </citation>
    <scope>NUCLEOTIDE SEQUENCE [LARGE SCALE GENOMIC DNA]</scope>
    <source>
        <strain evidence="5 6">GE09</strain>
    </source>
</reference>
<dbReference type="InterPro" id="IPR003018">
    <property type="entry name" value="GAF"/>
</dbReference>
<dbReference type="SMART" id="SM00065">
    <property type="entry name" value="GAF"/>
    <property type="match status" value="1"/>
</dbReference>
<dbReference type="SMART" id="SM00387">
    <property type="entry name" value="HATPase_c"/>
    <property type="match status" value="1"/>
</dbReference>
<dbReference type="KEGG" id="marq:MARGE09_P1419"/>
<gene>
    <name evidence="5" type="ORF">MARGE09_P1419</name>
</gene>
<dbReference type="InterPro" id="IPR003594">
    <property type="entry name" value="HATPase_dom"/>
</dbReference>
<dbReference type="SUPFAM" id="SSF47384">
    <property type="entry name" value="Homodimeric domain of signal transducing histidine kinase"/>
    <property type="match status" value="1"/>
</dbReference>
<dbReference type="Pfam" id="PF00512">
    <property type="entry name" value="HisKA"/>
    <property type="match status" value="1"/>
</dbReference>
<dbReference type="InterPro" id="IPR004358">
    <property type="entry name" value="Sig_transdc_His_kin-like_C"/>
</dbReference>
<feature type="domain" description="Histidine kinase" evidence="4">
    <location>
        <begin position="180"/>
        <end position="400"/>
    </location>
</feature>
<dbReference type="SUPFAM" id="SSF55874">
    <property type="entry name" value="ATPase domain of HSP90 chaperone/DNA topoisomerase II/histidine kinase"/>
    <property type="match status" value="1"/>
</dbReference>
<dbReference type="EC" id="2.7.13.3" evidence="2"/>
<proteinExistence type="predicted"/>
<dbReference type="Gene3D" id="3.30.450.40">
    <property type="match status" value="1"/>
</dbReference>
<organism evidence="5 6">
    <name type="scientific">Marinagarivorans cellulosilyticus</name>
    <dbReference type="NCBI Taxonomy" id="2721545"/>
    <lineage>
        <taxon>Bacteria</taxon>
        <taxon>Pseudomonadati</taxon>
        <taxon>Pseudomonadota</taxon>
        <taxon>Gammaproteobacteria</taxon>
        <taxon>Cellvibrionales</taxon>
        <taxon>Cellvibrionaceae</taxon>
        <taxon>Marinagarivorans</taxon>
    </lineage>
</organism>
<dbReference type="Pfam" id="PF01590">
    <property type="entry name" value="GAF"/>
    <property type="match status" value="1"/>
</dbReference>
<dbReference type="EMBL" id="AP023086">
    <property type="protein sequence ID" value="BCD97218.1"/>
    <property type="molecule type" value="Genomic_DNA"/>
</dbReference>
<dbReference type="SUPFAM" id="SSF55781">
    <property type="entry name" value="GAF domain-like"/>
    <property type="match status" value="1"/>
</dbReference>
<dbReference type="Proteomes" id="UP001320119">
    <property type="component" value="Chromosome"/>
</dbReference>
<dbReference type="SMART" id="SM00388">
    <property type="entry name" value="HisKA"/>
    <property type="match status" value="1"/>
</dbReference>
<dbReference type="Gene3D" id="3.30.565.10">
    <property type="entry name" value="Histidine kinase-like ATPase, C-terminal domain"/>
    <property type="match status" value="1"/>
</dbReference>